<dbReference type="Pfam" id="PF04055">
    <property type="entry name" value="Radical_SAM"/>
    <property type="match status" value="1"/>
</dbReference>
<organism evidence="6">
    <name type="scientific">marine sediment metagenome</name>
    <dbReference type="NCBI Taxonomy" id="412755"/>
    <lineage>
        <taxon>unclassified sequences</taxon>
        <taxon>metagenomes</taxon>
        <taxon>ecological metagenomes</taxon>
    </lineage>
</organism>
<gene>
    <name evidence="6" type="ORF">S01H1_73559</name>
</gene>
<dbReference type="SFLD" id="SFLDG01067">
    <property type="entry name" value="SPASM/twitch_domain_containing"/>
    <property type="match status" value="1"/>
</dbReference>
<dbReference type="PANTHER" id="PTHR11228:SF7">
    <property type="entry name" value="PQQA PEPTIDE CYCLASE"/>
    <property type="match status" value="1"/>
</dbReference>
<keyword evidence="2" id="KW-0479">Metal-binding</keyword>
<evidence type="ECO:0000256" key="2">
    <source>
        <dbReference type="ARBA" id="ARBA00022723"/>
    </source>
</evidence>
<feature type="domain" description="Radical SAM core" evidence="5">
    <location>
        <begin position="9"/>
        <end position="94"/>
    </location>
</feature>
<dbReference type="InterPro" id="IPR050377">
    <property type="entry name" value="Radical_SAM_PqqE_MftC-like"/>
</dbReference>
<dbReference type="GO" id="GO:0051536">
    <property type="term" value="F:iron-sulfur cluster binding"/>
    <property type="evidence" value="ECO:0007669"/>
    <property type="project" value="UniProtKB-KW"/>
</dbReference>
<dbReference type="InterPro" id="IPR007197">
    <property type="entry name" value="rSAM"/>
</dbReference>
<accession>X0X047</accession>
<dbReference type="Gene3D" id="3.20.20.70">
    <property type="entry name" value="Aldolase class I"/>
    <property type="match status" value="1"/>
</dbReference>
<evidence type="ECO:0000259" key="5">
    <source>
        <dbReference type="Pfam" id="PF04055"/>
    </source>
</evidence>
<feature type="non-terminal residue" evidence="6">
    <location>
        <position position="101"/>
    </location>
</feature>
<evidence type="ECO:0000256" key="4">
    <source>
        <dbReference type="ARBA" id="ARBA00023014"/>
    </source>
</evidence>
<dbReference type="SFLD" id="SFLDS00029">
    <property type="entry name" value="Radical_SAM"/>
    <property type="match status" value="1"/>
</dbReference>
<evidence type="ECO:0000256" key="1">
    <source>
        <dbReference type="ARBA" id="ARBA00022691"/>
    </source>
</evidence>
<evidence type="ECO:0000313" key="6">
    <source>
        <dbReference type="EMBL" id="GAG30028.1"/>
    </source>
</evidence>
<dbReference type="InterPro" id="IPR013785">
    <property type="entry name" value="Aldolase_TIM"/>
</dbReference>
<protein>
    <recommendedName>
        <fullName evidence="5">Radical SAM core domain-containing protein</fullName>
    </recommendedName>
</protein>
<dbReference type="AlphaFoldDB" id="X0X047"/>
<proteinExistence type="predicted"/>
<dbReference type="SUPFAM" id="SSF102114">
    <property type="entry name" value="Radical SAM enzymes"/>
    <property type="match status" value="1"/>
</dbReference>
<dbReference type="CDD" id="cd01335">
    <property type="entry name" value="Radical_SAM"/>
    <property type="match status" value="1"/>
</dbReference>
<keyword evidence="1" id="KW-0949">S-adenosyl-L-methionine</keyword>
<keyword evidence="3" id="KW-0408">Iron</keyword>
<dbReference type="GO" id="GO:0046872">
    <property type="term" value="F:metal ion binding"/>
    <property type="evidence" value="ECO:0007669"/>
    <property type="project" value="UniProtKB-KW"/>
</dbReference>
<dbReference type="EMBL" id="BARS01049159">
    <property type="protein sequence ID" value="GAG30028.1"/>
    <property type="molecule type" value="Genomic_DNA"/>
</dbReference>
<keyword evidence="4" id="KW-0411">Iron-sulfur</keyword>
<reference evidence="6" key="1">
    <citation type="journal article" date="2014" name="Front. Microbiol.">
        <title>High frequency of phylogenetically diverse reductive dehalogenase-homologous genes in deep subseafloor sedimentary metagenomes.</title>
        <authorList>
            <person name="Kawai M."/>
            <person name="Futagami T."/>
            <person name="Toyoda A."/>
            <person name="Takaki Y."/>
            <person name="Nishi S."/>
            <person name="Hori S."/>
            <person name="Arai W."/>
            <person name="Tsubouchi T."/>
            <person name="Morono Y."/>
            <person name="Uchiyama I."/>
            <person name="Ito T."/>
            <person name="Fujiyama A."/>
            <person name="Inagaki F."/>
            <person name="Takami H."/>
        </authorList>
    </citation>
    <scope>NUCLEOTIDE SEQUENCE</scope>
    <source>
        <strain evidence="6">Expedition CK06-06</strain>
    </source>
</reference>
<sequence length="101" mass="11905">MIAIDYIYIELTNRCNFTCSFCPIRKMRRPLGDMPTAEVRRLIDEIVDRRFEYKDITFAIMGEPTLHSDWLHVLQYAQERGMTVNLNTNGSIITSQQFTRL</sequence>
<evidence type="ECO:0000256" key="3">
    <source>
        <dbReference type="ARBA" id="ARBA00023004"/>
    </source>
</evidence>
<dbReference type="PANTHER" id="PTHR11228">
    <property type="entry name" value="RADICAL SAM DOMAIN PROTEIN"/>
    <property type="match status" value="1"/>
</dbReference>
<dbReference type="InterPro" id="IPR058240">
    <property type="entry name" value="rSAM_sf"/>
</dbReference>
<dbReference type="GO" id="GO:0003824">
    <property type="term" value="F:catalytic activity"/>
    <property type="evidence" value="ECO:0007669"/>
    <property type="project" value="InterPro"/>
</dbReference>
<comment type="caution">
    <text evidence="6">The sequence shown here is derived from an EMBL/GenBank/DDBJ whole genome shotgun (WGS) entry which is preliminary data.</text>
</comment>
<name>X0X047_9ZZZZ</name>